<dbReference type="GO" id="GO:0000286">
    <property type="term" value="F:alanine dehydrogenase activity"/>
    <property type="evidence" value="ECO:0007669"/>
    <property type="project" value="UniProtKB-UniRule"/>
</dbReference>
<feature type="binding site" evidence="7">
    <location>
        <position position="75"/>
    </location>
    <ligand>
        <name>substrate</name>
    </ligand>
</feature>
<dbReference type="PANTHER" id="PTHR42795">
    <property type="entry name" value="ALANINE DEHYDROGENASE"/>
    <property type="match status" value="1"/>
</dbReference>
<evidence type="ECO:0000256" key="1">
    <source>
        <dbReference type="ARBA" id="ARBA00005689"/>
    </source>
</evidence>
<accession>A0A0B6WTV0</accession>
<evidence type="ECO:0000313" key="12">
    <source>
        <dbReference type="Proteomes" id="UP000031518"/>
    </source>
</evidence>
<sequence length="374" mass="40008">MIVGLPKEIKDNEYRVGLVPAGVRALTDAGHTVLVERGAGEGSGFEDSLYQRAGAKILDSADDVWAEAEMIVKVKEPIEPEYKRMREGQILFTYLHLAPDRELTRQLLERKVTGIAYETITDRHGHLPLLTPMSEVAGRMAVQIGAHYLEKMGGGRGVLLGGVPGVPAARVVILGGGVVGTNAAKIAVGMGAQVTIIDKDLDRLRELDDIFLSRITTLASNSYSIHEAISHADLIIGAVLIPGAAAPKLVTRSMLKDVPNGAVIIDVSVDQGGCIETTHPTTHSDPTYYVEGVLHYCVANMPGAVPRTSTFALTNATLPYALKLANLGFLKAISEDKGLRAGVNTYAGHITYQAVAESQNLPYTPLEELVEDLA</sequence>
<dbReference type="GO" id="GO:0005886">
    <property type="term" value="C:plasma membrane"/>
    <property type="evidence" value="ECO:0007669"/>
    <property type="project" value="TreeGrafter"/>
</dbReference>
<feature type="domain" description="Alanine dehydrogenase/pyridine nucleotide transhydrogenase NAD(H)-binding" evidence="9">
    <location>
        <begin position="149"/>
        <end position="297"/>
    </location>
</feature>
<protein>
    <recommendedName>
        <fullName evidence="2 5">Alanine dehydrogenase</fullName>
        <ecNumber evidence="2 5">1.4.1.1</ecNumber>
    </recommendedName>
</protein>
<proteinExistence type="inferred from homology"/>
<dbReference type="Gene3D" id="3.40.50.720">
    <property type="entry name" value="NAD(P)-binding Rossmann-like Domain"/>
    <property type="match status" value="2"/>
</dbReference>
<feature type="binding site" evidence="8">
    <location>
        <position position="203"/>
    </location>
    <ligand>
        <name>NAD(+)</name>
        <dbReference type="ChEBI" id="CHEBI:57540"/>
    </ligand>
</feature>
<dbReference type="PIRSF" id="PIRSF000183">
    <property type="entry name" value="Alanine_dh"/>
    <property type="match status" value="1"/>
</dbReference>
<dbReference type="STRING" id="454194.PYK22_00643"/>
<organism evidence="11 12">
    <name type="scientific">Pyrinomonas methylaliphatogenes</name>
    <dbReference type="NCBI Taxonomy" id="454194"/>
    <lineage>
        <taxon>Bacteria</taxon>
        <taxon>Pseudomonadati</taxon>
        <taxon>Acidobacteriota</taxon>
        <taxon>Blastocatellia</taxon>
        <taxon>Blastocatellales</taxon>
        <taxon>Pyrinomonadaceae</taxon>
        <taxon>Pyrinomonas</taxon>
    </lineage>
</organism>
<dbReference type="RefSeq" id="WP_041974214.1">
    <property type="nucleotide sequence ID" value="NZ_CBXV010000002.1"/>
</dbReference>
<dbReference type="PANTHER" id="PTHR42795:SF1">
    <property type="entry name" value="ALANINE DEHYDROGENASE"/>
    <property type="match status" value="1"/>
</dbReference>
<dbReference type="SUPFAM" id="SSF52283">
    <property type="entry name" value="Formate/glycerate dehydrogenase catalytic domain-like"/>
    <property type="match status" value="1"/>
</dbReference>
<feature type="binding site" evidence="8">
    <location>
        <begin position="239"/>
        <end position="240"/>
    </location>
    <ligand>
        <name>NAD(+)</name>
        <dbReference type="ChEBI" id="CHEBI:57540"/>
    </ligand>
</feature>
<reference evidence="11 12" key="1">
    <citation type="submission" date="2013-12" db="EMBL/GenBank/DDBJ databases">
        <authorList>
            <person name="Stott M."/>
        </authorList>
    </citation>
    <scope>NUCLEOTIDE SEQUENCE [LARGE SCALE GENOMIC DNA]</scope>
    <source>
        <strain evidence="11 12">K22</strain>
    </source>
</reference>
<evidence type="ECO:0000259" key="9">
    <source>
        <dbReference type="SMART" id="SM01002"/>
    </source>
</evidence>
<dbReference type="FunFam" id="3.40.50.720:FF:000049">
    <property type="entry name" value="Alanine dehydrogenase"/>
    <property type="match status" value="1"/>
</dbReference>
<evidence type="ECO:0000256" key="6">
    <source>
        <dbReference type="PIRSR" id="PIRSR000183-1"/>
    </source>
</evidence>
<dbReference type="InterPro" id="IPR036291">
    <property type="entry name" value="NAD(P)-bd_dom_sf"/>
</dbReference>
<feature type="binding site" evidence="8">
    <location>
        <position position="198"/>
    </location>
    <ligand>
        <name>NAD(+)</name>
        <dbReference type="ChEBI" id="CHEBI:57540"/>
    </ligand>
</feature>
<dbReference type="InterPro" id="IPR008141">
    <property type="entry name" value="Ala_DH"/>
</dbReference>
<keyword evidence="4 5" id="KW-0520">NAD</keyword>
<dbReference type="AlphaFoldDB" id="A0A0B6WTV0"/>
<feature type="binding site" evidence="8">
    <location>
        <position position="220"/>
    </location>
    <ligand>
        <name>NAD(+)</name>
        <dbReference type="ChEBI" id="CHEBI:57540"/>
    </ligand>
</feature>
<dbReference type="Pfam" id="PF05222">
    <property type="entry name" value="AlaDh_PNT_N"/>
    <property type="match status" value="1"/>
</dbReference>
<comment type="similarity">
    <text evidence="1 5">Belongs to the AlaDH/PNT family.</text>
</comment>
<evidence type="ECO:0000313" key="11">
    <source>
        <dbReference type="EMBL" id="CDM64648.1"/>
    </source>
</evidence>
<dbReference type="OrthoDB" id="9804592at2"/>
<feature type="binding site" evidence="8">
    <location>
        <begin position="298"/>
        <end position="301"/>
    </location>
    <ligand>
        <name>NAD(+)</name>
        <dbReference type="ChEBI" id="CHEBI:57540"/>
    </ligand>
</feature>
<dbReference type="EMBL" id="CBXV010000002">
    <property type="protein sequence ID" value="CDM64648.1"/>
    <property type="molecule type" value="Genomic_DNA"/>
</dbReference>
<dbReference type="NCBIfam" id="TIGR00518">
    <property type="entry name" value="alaDH"/>
    <property type="match status" value="1"/>
</dbReference>
<feature type="active site" description="Proton donor/acceptor" evidence="6">
    <location>
        <position position="96"/>
    </location>
</feature>
<evidence type="ECO:0000256" key="3">
    <source>
        <dbReference type="ARBA" id="ARBA00023002"/>
    </source>
</evidence>
<keyword evidence="8" id="KW-0547">Nucleotide-binding</keyword>
<dbReference type="InterPro" id="IPR008143">
    <property type="entry name" value="Ala_DH/PNT_CS2"/>
</dbReference>
<dbReference type="SMART" id="SM01003">
    <property type="entry name" value="AlaDh_PNT_N"/>
    <property type="match status" value="1"/>
</dbReference>
<keyword evidence="3 5" id="KW-0560">Oxidoreductase</keyword>
<evidence type="ECO:0000256" key="7">
    <source>
        <dbReference type="PIRSR" id="PIRSR000183-2"/>
    </source>
</evidence>
<feature type="active site" description="Proton donor/acceptor" evidence="6">
    <location>
        <position position="270"/>
    </location>
</feature>
<dbReference type="EC" id="1.4.1.1" evidence="2 5"/>
<dbReference type="SMART" id="SM01002">
    <property type="entry name" value="AlaDh_PNT_C"/>
    <property type="match status" value="1"/>
</dbReference>
<dbReference type="GO" id="GO:0042853">
    <property type="term" value="P:L-alanine catabolic process"/>
    <property type="evidence" value="ECO:0007669"/>
    <property type="project" value="InterPro"/>
</dbReference>
<dbReference type="SUPFAM" id="SSF51735">
    <property type="entry name" value="NAD(P)-binding Rossmann-fold domains"/>
    <property type="match status" value="1"/>
</dbReference>
<dbReference type="Proteomes" id="UP000031518">
    <property type="component" value="Unassembled WGS sequence"/>
</dbReference>
<name>A0A0B6WTV0_9BACT</name>
<feature type="binding site" evidence="8">
    <location>
        <position position="134"/>
    </location>
    <ligand>
        <name>NAD(+)</name>
        <dbReference type="ChEBI" id="CHEBI:57540"/>
    </ligand>
</feature>
<dbReference type="InterPro" id="IPR007886">
    <property type="entry name" value="AlaDH/PNT_N"/>
</dbReference>
<evidence type="ECO:0000259" key="10">
    <source>
        <dbReference type="SMART" id="SM01003"/>
    </source>
</evidence>
<feature type="binding site" evidence="8">
    <location>
        <begin position="267"/>
        <end position="270"/>
    </location>
    <ligand>
        <name>NAD(+)</name>
        <dbReference type="ChEBI" id="CHEBI:57540"/>
    </ligand>
</feature>
<evidence type="ECO:0000256" key="5">
    <source>
        <dbReference type="PIRNR" id="PIRNR000183"/>
    </source>
</evidence>
<keyword evidence="12" id="KW-1185">Reference proteome</keyword>
<evidence type="ECO:0000256" key="4">
    <source>
        <dbReference type="ARBA" id="ARBA00023027"/>
    </source>
</evidence>
<feature type="binding site" evidence="7">
    <location>
        <position position="15"/>
    </location>
    <ligand>
        <name>substrate</name>
    </ligand>
</feature>
<dbReference type="GO" id="GO:0000166">
    <property type="term" value="F:nucleotide binding"/>
    <property type="evidence" value="ECO:0007669"/>
    <property type="project" value="UniProtKB-KW"/>
</dbReference>
<feature type="domain" description="Alanine dehydrogenase/pyridine nucleotide transhydrogenase N-terminal" evidence="10">
    <location>
        <begin position="4"/>
        <end position="137"/>
    </location>
</feature>
<gene>
    <name evidence="11" type="ORF">PYK22_00643</name>
</gene>
<reference evidence="11 12" key="2">
    <citation type="submission" date="2015-01" db="EMBL/GenBank/DDBJ databases">
        <title>Complete genome sequence of Pyrinomonas methylaliphatogenes type strain K22T.</title>
        <authorList>
            <person name="Lee K.C.Y."/>
            <person name="Power J.F."/>
            <person name="Dunfield P.F."/>
            <person name="Morgan X.C."/>
            <person name="Huttenhower C."/>
            <person name="Stott M.B."/>
        </authorList>
    </citation>
    <scope>NUCLEOTIDE SEQUENCE [LARGE SCALE GENOMIC DNA]</scope>
    <source>
        <strain evidence="11 12">K22</strain>
    </source>
</reference>
<dbReference type="Pfam" id="PF01262">
    <property type="entry name" value="AlaDh_PNT_C"/>
    <property type="match status" value="1"/>
</dbReference>
<dbReference type="InterPro" id="IPR007698">
    <property type="entry name" value="AlaDH/PNT_NAD(H)-bd"/>
</dbReference>
<evidence type="ECO:0000256" key="2">
    <source>
        <dbReference type="ARBA" id="ARBA00012897"/>
    </source>
</evidence>
<dbReference type="PROSITE" id="PS00837">
    <property type="entry name" value="ALADH_PNT_2"/>
    <property type="match status" value="1"/>
</dbReference>
<dbReference type="CDD" id="cd05305">
    <property type="entry name" value="L-AlaDH"/>
    <property type="match status" value="1"/>
</dbReference>
<comment type="catalytic activity">
    <reaction evidence="5">
        <text>L-alanine + NAD(+) + H2O = pyruvate + NH4(+) + NADH + H(+)</text>
        <dbReference type="Rhea" id="RHEA:18405"/>
        <dbReference type="ChEBI" id="CHEBI:15361"/>
        <dbReference type="ChEBI" id="CHEBI:15377"/>
        <dbReference type="ChEBI" id="CHEBI:15378"/>
        <dbReference type="ChEBI" id="CHEBI:28938"/>
        <dbReference type="ChEBI" id="CHEBI:57540"/>
        <dbReference type="ChEBI" id="CHEBI:57945"/>
        <dbReference type="ChEBI" id="CHEBI:57972"/>
        <dbReference type="EC" id="1.4.1.1"/>
    </reaction>
</comment>
<evidence type="ECO:0000256" key="8">
    <source>
        <dbReference type="PIRSR" id="PIRSR000183-3"/>
    </source>
</evidence>